<proteinExistence type="predicted"/>
<dbReference type="EMBL" id="MHOK01000005">
    <property type="protein sequence ID" value="OGZ62237.1"/>
    <property type="molecule type" value="Genomic_DNA"/>
</dbReference>
<reference evidence="2 3" key="1">
    <citation type="journal article" date="2016" name="Nat. Commun.">
        <title>Thousands of microbial genomes shed light on interconnected biogeochemical processes in an aquifer system.</title>
        <authorList>
            <person name="Anantharaman K."/>
            <person name="Brown C.T."/>
            <person name="Hug L.A."/>
            <person name="Sharon I."/>
            <person name="Castelle C.J."/>
            <person name="Probst A.J."/>
            <person name="Thomas B.C."/>
            <person name="Singh A."/>
            <person name="Wilkins M.J."/>
            <person name="Karaoz U."/>
            <person name="Brodie E.L."/>
            <person name="Williams K.H."/>
            <person name="Hubbard S.S."/>
            <person name="Banfield J.F."/>
        </authorList>
    </citation>
    <scope>NUCLEOTIDE SEQUENCE [LARGE SCALE GENOMIC DNA]</scope>
</reference>
<name>A0A1G2HID2_9BACT</name>
<dbReference type="AlphaFoldDB" id="A0A1G2HID2"/>
<sequence length="122" mass="13503">MVFATYTIPVSKKFMKDNIEVMTASTIGNINSVNIFIKASKKGAATALKTCPPVSISANKPTPNHAKNPNASVGCAEKKNPPNTTKTIAVRKYFEYLMDSEILRILCDICRFFVIKNLRSFL</sequence>
<accession>A0A1G2HID2</accession>
<evidence type="ECO:0000313" key="3">
    <source>
        <dbReference type="Proteomes" id="UP000176770"/>
    </source>
</evidence>
<evidence type="ECO:0000256" key="1">
    <source>
        <dbReference type="SAM" id="MobiDB-lite"/>
    </source>
</evidence>
<evidence type="ECO:0000313" key="2">
    <source>
        <dbReference type="EMBL" id="OGZ62237.1"/>
    </source>
</evidence>
<dbReference type="STRING" id="1802165.A3F94_02830"/>
<gene>
    <name evidence="2" type="ORF">A3F94_02830</name>
</gene>
<feature type="compositionally biased region" description="Polar residues" evidence="1">
    <location>
        <begin position="56"/>
        <end position="71"/>
    </location>
</feature>
<dbReference type="Proteomes" id="UP000176770">
    <property type="component" value="Unassembled WGS sequence"/>
</dbReference>
<protein>
    <submittedName>
        <fullName evidence="2">Uncharacterized protein</fullName>
    </submittedName>
</protein>
<feature type="region of interest" description="Disordered" evidence="1">
    <location>
        <begin position="56"/>
        <end position="80"/>
    </location>
</feature>
<organism evidence="2 3">
    <name type="scientific">Candidatus Spechtbacteria bacterium RIFCSPLOWO2_12_FULL_38_22</name>
    <dbReference type="NCBI Taxonomy" id="1802165"/>
    <lineage>
        <taxon>Bacteria</taxon>
        <taxon>Candidatus Spechtiibacteriota</taxon>
    </lineage>
</organism>
<comment type="caution">
    <text evidence="2">The sequence shown here is derived from an EMBL/GenBank/DDBJ whole genome shotgun (WGS) entry which is preliminary data.</text>
</comment>